<sequence>MFISTFDRAQAAQYIVNASDDPYELLGVTVDEVILNIQLLRKVVDFNREYTGHGQGLQSIAREKLDEAYRSLRHRWNTLEILVDNTPPPEIKEIIHQYHRDAHKRALPISRAFKEERLPLCWSDIPPVQSDSYAEDDSLYWKPLWDELTPFIQDLWTAVLKDNGEDAMARLREKSQDIHHRLEILNYAQGVPKYLYRVPIGALFDIYAESAQNIRRGEAPSYQMDYIFEHADVPTSWITDGRSTQTILMAYGERRKTAEYIISASLRGAAIFGANQRATIKLQQQYRALRCILNSNSVRQSDQDTFYRAREKLHQAAEEANIEATGEDYLFLDIPEELGVYWKSLRAELTPCLHSFWESCLREVNPSIIELQAKYTEVSTRLREKNTQRSLPPYLYHVDVEWLCRIYYGLARKVVTRNRAGFNSLIEVLKERVEELWYPVSWVPRVSDDRWPPEDQCSICYLSLLGTNQVRCNRCRNKLHQGCIQHWFEYNNNCPYCRSTLGFCPFIDLTENSDTEVEAELDPFPGTLAFPTLDNFDLDDASSEDNAPELRDTVSNPGNLNEGMPPVSDIPTRIRRERRAIPPRRVTRIVRPGFTSRGEEIIACGNRHGAVIRDNDGSHYFLTVVEAGGKAIIDAAVGLPPITLGRTIDIGRVSEYTIEGVAVGTWDIYSKRLPKVICIFCYVESGTNFRAFVPLNGLKRYFGLAIERMVVESLIGNDTLTLEEALEAIFGITHEEREVYWQT</sequence>
<accession>F2RNT3</accession>
<dbReference type="GO" id="GO:0008270">
    <property type="term" value="F:zinc ion binding"/>
    <property type="evidence" value="ECO:0007669"/>
    <property type="project" value="UniProtKB-KW"/>
</dbReference>
<feature type="domain" description="RING-type" evidence="3">
    <location>
        <begin position="457"/>
        <end position="498"/>
    </location>
</feature>
<feature type="region of interest" description="Disordered" evidence="2">
    <location>
        <begin position="541"/>
        <end position="569"/>
    </location>
</feature>
<dbReference type="InterPro" id="IPR013083">
    <property type="entry name" value="Znf_RING/FYVE/PHD"/>
</dbReference>
<dbReference type="Gene3D" id="3.30.40.10">
    <property type="entry name" value="Zinc/RING finger domain, C3HC4 (zinc finger)"/>
    <property type="match status" value="1"/>
</dbReference>
<organism evidence="4 5">
    <name type="scientific">Trichophyton tonsurans (strain CBS 112818)</name>
    <name type="common">Scalp ringworm fungus</name>
    <dbReference type="NCBI Taxonomy" id="647933"/>
    <lineage>
        <taxon>Eukaryota</taxon>
        <taxon>Fungi</taxon>
        <taxon>Dikarya</taxon>
        <taxon>Ascomycota</taxon>
        <taxon>Pezizomycotina</taxon>
        <taxon>Eurotiomycetes</taxon>
        <taxon>Eurotiomycetidae</taxon>
        <taxon>Onygenales</taxon>
        <taxon>Arthrodermataceae</taxon>
        <taxon>Trichophyton</taxon>
    </lineage>
</organism>
<dbReference type="EMBL" id="GG698478">
    <property type="protein sequence ID" value="EGD92989.1"/>
    <property type="molecule type" value="Genomic_DNA"/>
</dbReference>
<reference evidence="5" key="1">
    <citation type="journal article" date="2012" name="MBio">
        <title>Comparative genome analysis of Trichophyton rubrum and related dermatophytes reveals candidate genes involved in infection.</title>
        <authorList>
            <person name="Martinez D.A."/>
            <person name="Oliver B.G."/>
            <person name="Graeser Y."/>
            <person name="Goldberg J.M."/>
            <person name="Li W."/>
            <person name="Martinez-Rossi N.M."/>
            <person name="Monod M."/>
            <person name="Shelest E."/>
            <person name="Barton R.C."/>
            <person name="Birch E."/>
            <person name="Brakhage A.A."/>
            <person name="Chen Z."/>
            <person name="Gurr S.J."/>
            <person name="Heiman D."/>
            <person name="Heitman J."/>
            <person name="Kosti I."/>
            <person name="Rossi A."/>
            <person name="Saif S."/>
            <person name="Samalova M."/>
            <person name="Saunders C.W."/>
            <person name="Shea T."/>
            <person name="Summerbell R.C."/>
            <person name="Xu J."/>
            <person name="Young S."/>
            <person name="Zeng Q."/>
            <person name="Birren B.W."/>
            <person name="Cuomo C.A."/>
            <person name="White T.C."/>
        </authorList>
    </citation>
    <scope>NUCLEOTIDE SEQUENCE [LARGE SCALE GENOMIC DNA]</scope>
    <source>
        <strain evidence="5">CBS 112818</strain>
    </source>
</reference>
<keyword evidence="1" id="KW-0863">Zinc-finger</keyword>
<evidence type="ECO:0000256" key="2">
    <source>
        <dbReference type="SAM" id="MobiDB-lite"/>
    </source>
</evidence>
<evidence type="ECO:0000313" key="5">
    <source>
        <dbReference type="Proteomes" id="UP000009172"/>
    </source>
</evidence>
<dbReference type="PROSITE" id="PS50089">
    <property type="entry name" value="ZF_RING_2"/>
    <property type="match status" value="1"/>
</dbReference>
<dbReference type="Proteomes" id="UP000009172">
    <property type="component" value="Unassembled WGS sequence"/>
</dbReference>
<dbReference type="Pfam" id="PF13639">
    <property type="entry name" value="zf-RING_2"/>
    <property type="match status" value="1"/>
</dbReference>
<evidence type="ECO:0000259" key="3">
    <source>
        <dbReference type="PROSITE" id="PS50089"/>
    </source>
</evidence>
<dbReference type="InterPro" id="IPR001841">
    <property type="entry name" value="Znf_RING"/>
</dbReference>
<dbReference type="AlphaFoldDB" id="F2RNT3"/>
<protein>
    <recommendedName>
        <fullName evidence="3">RING-type domain-containing protein</fullName>
    </recommendedName>
</protein>
<keyword evidence="1" id="KW-0479">Metal-binding</keyword>
<keyword evidence="5" id="KW-1185">Reference proteome</keyword>
<name>F2RNT3_TRIT1</name>
<proteinExistence type="predicted"/>
<evidence type="ECO:0000256" key="1">
    <source>
        <dbReference type="PROSITE-ProRule" id="PRU00175"/>
    </source>
</evidence>
<gene>
    <name evidence="4" type="ORF">TESG_00549</name>
</gene>
<keyword evidence="1" id="KW-0862">Zinc</keyword>
<evidence type="ECO:0000313" key="4">
    <source>
        <dbReference type="EMBL" id="EGD92989.1"/>
    </source>
</evidence>
<dbReference type="SUPFAM" id="SSF57850">
    <property type="entry name" value="RING/U-box"/>
    <property type="match status" value="1"/>
</dbReference>
<dbReference type="HOGENOM" id="CLU_373927_0_0_1"/>